<dbReference type="GO" id="GO:0004332">
    <property type="term" value="F:fructose-bisphosphate aldolase activity"/>
    <property type="evidence" value="ECO:0007669"/>
    <property type="project" value="UniProtKB-EC"/>
</dbReference>
<dbReference type="EC" id="4.1.2.13" evidence="6"/>
<dbReference type="RefSeq" id="WP_184262437.1">
    <property type="nucleotide sequence ID" value="NZ_JACHIH010000047.1"/>
</dbReference>
<dbReference type="AlphaFoldDB" id="A0A7W7Z8K3"/>
<dbReference type="GO" id="GO:0006096">
    <property type="term" value="P:glycolytic process"/>
    <property type="evidence" value="ECO:0007669"/>
    <property type="project" value="UniProtKB-UniPathway"/>
</dbReference>
<evidence type="ECO:0000313" key="7">
    <source>
        <dbReference type="EMBL" id="MBB5049800.1"/>
    </source>
</evidence>
<keyword evidence="8" id="KW-1185">Reference proteome</keyword>
<dbReference type="UniPathway" id="UPA00109">
    <property type="reaction ID" value="UER00183"/>
</dbReference>
<reference evidence="7 8" key="1">
    <citation type="submission" date="2020-08" db="EMBL/GenBank/DDBJ databases">
        <title>Genomic Encyclopedia of Type Strains, Phase IV (KMG-IV): sequencing the most valuable type-strain genomes for metagenomic binning, comparative biology and taxonomic classification.</title>
        <authorList>
            <person name="Goeker M."/>
        </authorList>
    </citation>
    <scope>NUCLEOTIDE SEQUENCE [LARGE SCALE GENOMIC DNA]</scope>
    <source>
        <strain evidence="7 8">DSM 12706</strain>
    </source>
</reference>
<comment type="similarity">
    <text evidence="3 6">Belongs to the class I fructose-bisphosphate aldolase family.</text>
</comment>
<accession>A0A7W7Z8K3</accession>
<dbReference type="SUPFAM" id="SSF51569">
    <property type="entry name" value="Aldolase"/>
    <property type="match status" value="1"/>
</dbReference>
<dbReference type="NCBIfam" id="NF033379">
    <property type="entry name" value="FrucBisAld_I"/>
    <property type="match status" value="1"/>
</dbReference>
<dbReference type="CDD" id="cd00948">
    <property type="entry name" value="FBP_aldolase_I_a"/>
    <property type="match status" value="1"/>
</dbReference>
<evidence type="ECO:0000256" key="4">
    <source>
        <dbReference type="ARBA" id="ARBA00023152"/>
    </source>
</evidence>
<evidence type="ECO:0000256" key="2">
    <source>
        <dbReference type="ARBA" id="ARBA00004714"/>
    </source>
</evidence>
<dbReference type="Gene3D" id="3.20.20.70">
    <property type="entry name" value="Aldolase class I"/>
    <property type="match status" value="1"/>
</dbReference>
<dbReference type="FunFam" id="3.20.20.70:FF:000140">
    <property type="entry name" value="Fructose-bisphosphate aldolase"/>
    <property type="match status" value="1"/>
</dbReference>
<dbReference type="InterPro" id="IPR013785">
    <property type="entry name" value="Aldolase_TIM"/>
</dbReference>
<keyword evidence="5 6" id="KW-0456">Lyase</keyword>
<dbReference type="PANTHER" id="PTHR11627">
    <property type="entry name" value="FRUCTOSE-BISPHOSPHATE ALDOLASE"/>
    <property type="match status" value="1"/>
</dbReference>
<sequence>MNLTDLNKVAQAMVQPGKGLLAADESGGTIKKRFDAIGVTSTEESRRDYREMLFRAKQPMAQAISGVILYDETIWQDGKDGTPLIKLIEQAGAIPGIKVDEGTQALPNCPGETITLGLDKLADRLAKYYKQGARFAKWRAVIDIGAGIPTYAAIHTNAHALARYAALCQAAQIVPIVEPEVLMDGDHDIDRCYEVTQFVLKETFQELYYAKVALEGMILKPNMAVAGKKSANQAGVAEVAEKTVRLLKACVPAAVPGIAFLSGGQSDVDATAHLDAINKLGGLPWPVTFSYGRALQAAPQQAWAGKLENVVAGQQAFAHRARMNSLASKGQWTPELEQNKAA</sequence>
<organism evidence="7 8">
    <name type="scientific">Rhodopseudomonas rhenobacensis</name>
    <dbReference type="NCBI Taxonomy" id="87461"/>
    <lineage>
        <taxon>Bacteria</taxon>
        <taxon>Pseudomonadati</taxon>
        <taxon>Pseudomonadota</taxon>
        <taxon>Alphaproteobacteria</taxon>
        <taxon>Hyphomicrobiales</taxon>
        <taxon>Nitrobacteraceae</taxon>
        <taxon>Rhodopseudomonas</taxon>
    </lineage>
</organism>
<comment type="pathway">
    <text evidence="2">Carbohydrate degradation; glycolysis; D-glyceraldehyde 3-phosphate and glycerone phosphate from D-glucose: step 4/4.</text>
</comment>
<evidence type="ECO:0000313" key="8">
    <source>
        <dbReference type="Proteomes" id="UP000542353"/>
    </source>
</evidence>
<evidence type="ECO:0000256" key="6">
    <source>
        <dbReference type="RuleBase" id="RU003994"/>
    </source>
</evidence>
<evidence type="ECO:0000256" key="3">
    <source>
        <dbReference type="ARBA" id="ARBA00010387"/>
    </source>
</evidence>
<protein>
    <recommendedName>
        <fullName evidence="6">Fructose-bisphosphate aldolase</fullName>
        <ecNumber evidence="6">4.1.2.13</ecNumber>
    </recommendedName>
</protein>
<dbReference type="PROSITE" id="PS00158">
    <property type="entry name" value="ALDOLASE_CLASS_I"/>
    <property type="match status" value="1"/>
</dbReference>
<dbReference type="Pfam" id="PF00274">
    <property type="entry name" value="Glycolytic"/>
    <property type="match status" value="1"/>
</dbReference>
<gene>
    <name evidence="7" type="ORF">HNR60_004584</name>
</gene>
<dbReference type="Proteomes" id="UP000542353">
    <property type="component" value="Unassembled WGS sequence"/>
</dbReference>
<dbReference type="InterPro" id="IPR000741">
    <property type="entry name" value="FBA_I"/>
</dbReference>
<keyword evidence="4 6" id="KW-0324">Glycolysis</keyword>
<evidence type="ECO:0000256" key="1">
    <source>
        <dbReference type="ARBA" id="ARBA00000441"/>
    </source>
</evidence>
<proteinExistence type="inferred from homology"/>
<comment type="catalytic activity">
    <reaction evidence="1 6">
        <text>beta-D-fructose 1,6-bisphosphate = D-glyceraldehyde 3-phosphate + dihydroxyacetone phosphate</text>
        <dbReference type="Rhea" id="RHEA:14729"/>
        <dbReference type="ChEBI" id="CHEBI:32966"/>
        <dbReference type="ChEBI" id="CHEBI:57642"/>
        <dbReference type="ChEBI" id="CHEBI:59776"/>
        <dbReference type="EC" id="4.1.2.13"/>
    </reaction>
</comment>
<dbReference type="InterPro" id="IPR029768">
    <property type="entry name" value="Aldolase_I_AS"/>
</dbReference>
<name>A0A7W7Z8K3_9BRAD</name>
<evidence type="ECO:0000256" key="5">
    <source>
        <dbReference type="ARBA" id="ARBA00023239"/>
    </source>
</evidence>
<comment type="caution">
    <text evidence="7">The sequence shown here is derived from an EMBL/GenBank/DDBJ whole genome shotgun (WGS) entry which is preliminary data.</text>
</comment>
<dbReference type="EMBL" id="JACHIH010000047">
    <property type="protein sequence ID" value="MBB5049800.1"/>
    <property type="molecule type" value="Genomic_DNA"/>
</dbReference>